<dbReference type="Pfam" id="PF01485">
    <property type="entry name" value="IBR"/>
    <property type="match status" value="1"/>
</dbReference>
<dbReference type="SMART" id="SM00546">
    <property type="entry name" value="CUE"/>
    <property type="match status" value="1"/>
</dbReference>
<dbReference type="Pfam" id="PF02845">
    <property type="entry name" value="CUE"/>
    <property type="match status" value="1"/>
</dbReference>
<dbReference type="InterPro" id="IPR002867">
    <property type="entry name" value="IBR_dom"/>
</dbReference>
<dbReference type="STRING" id="1054147.F4Q6I9"/>
<dbReference type="PROSITE" id="PS00518">
    <property type="entry name" value="ZF_RING_1"/>
    <property type="match status" value="1"/>
</dbReference>
<dbReference type="GO" id="GO:0016567">
    <property type="term" value="P:protein ubiquitination"/>
    <property type="evidence" value="ECO:0007669"/>
    <property type="project" value="InterPro"/>
</dbReference>
<evidence type="ECO:0000256" key="5">
    <source>
        <dbReference type="ARBA" id="ARBA00022737"/>
    </source>
</evidence>
<evidence type="ECO:0000256" key="6">
    <source>
        <dbReference type="ARBA" id="ARBA00022771"/>
    </source>
</evidence>
<evidence type="ECO:0000313" key="14">
    <source>
        <dbReference type="EMBL" id="EGG16499.1"/>
    </source>
</evidence>
<evidence type="ECO:0000259" key="13">
    <source>
        <dbReference type="PROSITE" id="PS51873"/>
    </source>
</evidence>
<dbReference type="PROSITE" id="PS50089">
    <property type="entry name" value="ZF_RING_2"/>
    <property type="match status" value="1"/>
</dbReference>
<evidence type="ECO:0000256" key="8">
    <source>
        <dbReference type="ARBA" id="ARBA00022833"/>
    </source>
</evidence>
<dbReference type="InterPro" id="IPR003892">
    <property type="entry name" value="CUE"/>
</dbReference>
<dbReference type="InterPro" id="IPR009060">
    <property type="entry name" value="UBA-like_sf"/>
</dbReference>
<evidence type="ECO:0000256" key="7">
    <source>
        <dbReference type="ARBA" id="ARBA00022786"/>
    </source>
</evidence>
<evidence type="ECO:0000256" key="1">
    <source>
        <dbReference type="ARBA" id="ARBA00001798"/>
    </source>
</evidence>
<dbReference type="EMBL" id="GL883023">
    <property type="protein sequence ID" value="EGG16499.1"/>
    <property type="molecule type" value="Genomic_DNA"/>
</dbReference>
<dbReference type="InterPro" id="IPR017907">
    <property type="entry name" value="Znf_RING_CS"/>
</dbReference>
<feature type="domain" description="RING-type" evidence="11">
    <location>
        <begin position="100"/>
        <end position="145"/>
    </location>
</feature>
<organism evidence="14 15">
    <name type="scientific">Cavenderia fasciculata</name>
    <name type="common">Slime mold</name>
    <name type="synonym">Dictyostelium fasciculatum</name>
    <dbReference type="NCBI Taxonomy" id="261658"/>
    <lineage>
        <taxon>Eukaryota</taxon>
        <taxon>Amoebozoa</taxon>
        <taxon>Evosea</taxon>
        <taxon>Eumycetozoa</taxon>
        <taxon>Dictyostelia</taxon>
        <taxon>Acytosteliales</taxon>
        <taxon>Cavenderiaceae</taxon>
        <taxon>Cavenderia</taxon>
    </lineage>
</organism>
<protein>
    <recommendedName>
        <fullName evidence="2">RBR-type E3 ubiquitin transferase</fullName>
        <ecNumber evidence="2">2.3.2.31</ecNumber>
    </recommendedName>
</protein>
<keyword evidence="15" id="KW-1185">Reference proteome</keyword>
<dbReference type="FunFam" id="3.30.40.10:FF:000137">
    <property type="entry name" value="RanBP-type and C3HC4-type zinc finger-containing protein 1"/>
    <property type="match status" value="1"/>
</dbReference>
<dbReference type="EC" id="2.3.2.31" evidence="2"/>
<dbReference type="Gene3D" id="3.30.40.10">
    <property type="entry name" value="Zinc/RING finger domain, C3HC4 (zinc finger)"/>
    <property type="match status" value="1"/>
</dbReference>
<keyword evidence="3" id="KW-0808">Transferase</keyword>
<dbReference type="InterPro" id="IPR044066">
    <property type="entry name" value="TRIAD_supradom"/>
</dbReference>
<dbReference type="InterPro" id="IPR031127">
    <property type="entry name" value="E3_UB_ligase_RBR"/>
</dbReference>
<feature type="domain" description="CUE" evidence="12">
    <location>
        <begin position="1"/>
        <end position="43"/>
    </location>
</feature>
<dbReference type="CDD" id="cd22584">
    <property type="entry name" value="Rcat_RBR_unk"/>
    <property type="match status" value="1"/>
</dbReference>
<keyword evidence="7" id="KW-0833">Ubl conjugation pathway</keyword>
<name>F4Q6I9_CACFS</name>
<dbReference type="GeneID" id="14868486"/>
<dbReference type="OrthoDB" id="19989at2759"/>
<evidence type="ECO:0000256" key="10">
    <source>
        <dbReference type="SAM" id="Coils"/>
    </source>
</evidence>
<evidence type="ECO:0000256" key="9">
    <source>
        <dbReference type="PROSITE-ProRule" id="PRU00175"/>
    </source>
</evidence>
<dbReference type="SMART" id="SM00184">
    <property type="entry name" value="RING"/>
    <property type="match status" value="1"/>
</dbReference>
<dbReference type="SUPFAM" id="SSF46934">
    <property type="entry name" value="UBA-like"/>
    <property type="match status" value="1"/>
</dbReference>
<dbReference type="GO" id="GO:0008270">
    <property type="term" value="F:zinc ion binding"/>
    <property type="evidence" value="ECO:0007669"/>
    <property type="project" value="UniProtKB-KW"/>
</dbReference>
<comment type="catalytic activity">
    <reaction evidence="1">
        <text>[E2 ubiquitin-conjugating enzyme]-S-ubiquitinyl-L-cysteine + [acceptor protein]-L-lysine = [E2 ubiquitin-conjugating enzyme]-L-cysteine + [acceptor protein]-N(6)-ubiquitinyl-L-lysine.</text>
        <dbReference type="EC" id="2.3.2.31"/>
    </reaction>
</comment>
<dbReference type="CDD" id="cd20335">
    <property type="entry name" value="BRcat_RBR"/>
    <property type="match status" value="1"/>
</dbReference>
<evidence type="ECO:0000256" key="2">
    <source>
        <dbReference type="ARBA" id="ARBA00012251"/>
    </source>
</evidence>
<dbReference type="GO" id="GO:0043130">
    <property type="term" value="F:ubiquitin binding"/>
    <property type="evidence" value="ECO:0007669"/>
    <property type="project" value="InterPro"/>
</dbReference>
<keyword evidence="10" id="KW-0175">Coiled coil</keyword>
<dbReference type="Pfam" id="PF26200">
    <property type="entry name" value="Rcat_RNF216"/>
    <property type="match status" value="1"/>
</dbReference>
<dbReference type="PROSITE" id="PS51140">
    <property type="entry name" value="CUE"/>
    <property type="match status" value="1"/>
</dbReference>
<dbReference type="InterPro" id="IPR041809">
    <property type="entry name" value="CUE2_CUE1"/>
</dbReference>
<sequence>MEDLISQLQDLFPSLSIDKATTVLKNHNNDVEASINHLLTSSHDGDSNDDNAANIQDIGQQFKDELKREEQENERLLLELLNKENDETNSQVNEKKQHTCSICYCDNLIGEFYIMDECEHRFCLDCVKQNYEYQINSGFPNVKCPQTTCKKIISYDEAKQILSDNKPLFEKYDQLLLKVHIEKDVNVRYCSFPDCKNAMIIHPGATDIICLEDGYSTCLKCREPSHYEMTCEEWVEVKEYLSNLTVVDDGQDKPLKHYVPSPSRRVRPFWMNRRWISTEHWTTQKALDKLTREFIRYNTRTCPTCNLIIEKNGGCHDMTCVCGQRFCYGCGQDRSKHEDRYPCHHTVNIF</sequence>
<dbReference type="SMART" id="SM00647">
    <property type="entry name" value="IBR"/>
    <property type="match status" value="2"/>
</dbReference>
<evidence type="ECO:0000259" key="12">
    <source>
        <dbReference type="PROSITE" id="PS51140"/>
    </source>
</evidence>
<dbReference type="AlphaFoldDB" id="F4Q6I9"/>
<keyword evidence="8" id="KW-0862">Zinc</keyword>
<evidence type="ECO:0000256" key="3">
    <source>
        <dbReference type="ARBA" id="ARBA00022679"/>
    </source>
</evidence>
<dbReference type="SUPFAM" id="SSF57850">
    <property type="entry name" value="RING/U-box"/>
    <property type="match status" value="3"/>
</dbReference>
<dbReference type="KEGG" id="dfa:DFA_09037"/>
<dbReference type="PANTHER" id="PTHR11685">
    <property type="entry name" value="RBR FAMILY RING FINGER AND IBR DOMAIN-CONTAINING"/>
    <property type="match status" value="1"/>
</dbReference>
<dbReference type="Proteomes" id="UP000007797">
    <property type="component" value="Unassembled WGS sequence"/>
</dbReference>
<gene>
    <name evidence="14" type="ORF">DFA_09037</name>
</gene>
<dbReference type="Gene3D" id="1.20.120.1750">
    <property type="match status" value="1"/>
</dbReference>
<dbReference type="RefSeq" id="XP_004354899.1">
    <property type="nucleotide sequence ID" value="XM_004354847.1"/>
</dbReference>
<keyword evidence="4" id="KW-0479">Metal-binding</keyword>
<dbReference type="CDD" id="cd14374">
    <property type="entry name" value="CUE1_Cue2p_like"/>
    <property type="match status" value="1"/>
</dbReference>
<evidence type="ECO:0000313" key="15">
    <source>
        <dbReference type="Proteomes" id="UP000007797"/>
    </source>
</evidence>
<dbReference type="InterPro" id="IPR001841">
    <property type="entry name" value="Znf_RING"/>
</dbReference>
<dbReference type="InterPro" id="IPR013083">
    <property type="entry name" value="Znf_RING/FYVE/PHD"/>
</dbReference>
<accession>F4Q6I9</accession>
<evidence type="ECO:0000256" key="4">
    <source>
        <dbReference type="ARBA" id="ARBA00022723"/>
    </source>
</evidence>
<feature type="domain" description="RING-type" evidence="13">
    <location>
        <begin position="96"/>
        <end position="347"/>
    </location>
</feature>
<dbReference type="OMA" id="CMVAAEM"/>
<feature type="coiled-coil region" evidence="10">
    <location>
        <begin position="52"/>
        <end position="98"/>
    </location>
</feature>
<keyword evidence="5" id="KW-0677">Repeat</keyword>
<dbReference type="PROSITE" id="PS51873">
    <property type="entry name" value="TRIAD"/>
    <property type="match status" value="1"/>
</dbReference>
<dbReference type="GO" id="GO:0061630">
    <property type="term" value="F:ubiquitin protein ligase activity"/>
    <property type="evidence" value="ECO:0007669"/>
    <property type="project" value="UniProtKB-EC"/>
</dbReference>
<proteinExistence type="predicted"/>
<keyword evidence="6 9" id="KW-0863">Zinc-finger</keyword>
<evidence type="ECO:0000259" key="11">
    <source>
        <dbReference type="PROSITE" id="PS50089"/>
    </source>
</evidence>
<dbReference type="Gene3D" id="1.10.8.10">
    <property type="entry name" value="DNA helicase RuvA subunit, C-terminal domain"/>
    <property type="match status" value="1"/>
</dbReference>
<reference evidence="15" key="1">
    <citation type="journal article" date="2011" name="Genome Res.">
        <title>Phylogeny-wide analysis of social amoeba genomes highlights ancient origins for complex intercellular communication.</title>
        <authorList>
            <person name="Heidel A.J."/>
            <person name="Lawal H.M."/>
            <person name="Felder M."/>
            <person name="Schilde C."/>
            <person name="Helps N.R."/>
            <person name="Tunggal B."/>
            <person name="Rivero F."/>
            <person name="John U."/>
            <person name="Schleicher M."/>
            <person name="Eichinger L."/>
            <person name="Platzer M."/>
            <person name="Noegel A.A."/>
            <person name="Schaap P."/>
            <person name="Gloeckner G."/>
        </authorList>
    </citation>
    <scope>NUCLEOTIDE SEQUENCE [LARGE SCALE GENOMIC DNA]</scope>
    <source>
        <strain evidence="15">SH3</strain>
    </source>
</reference>